<proteinExistence type="predicted"/>
<dbReference type="EMBL" id="ML179385">
    <property type="protein sequence ID" value="THU89020.1"/>
    <property type="molecule type" value="Genomic_DNA"/>
</dbReference>
<evidence type="ECO:0000256" key="1">
    <source>
        <dbReference type="SAM" id="MobiDB-lite"/>
    </source>
</evidence>
<accession>A0A4S8LJC3</accession>
<dbReference type="Proteomes" id="UP000297245">
    <property type="component" value="Unassembled WGS sequence"/>
</dbReference>
<organism evidence="2 3">
    <name type="scientific">Dendrothele bispora (strain CBS 962.96)</name>
    <dbReference type="NCBI Taxonomy" id="1314807"/>
    <lineage>
        <taxon>Eukaryota</taxon>
        <taxon>Fungi</taxon>
        <taxon>Dikarya</taxon>
        <taxon>Basidiomycota</taxon>
        <taxon>Agaricomycotina</taxon>
        <taxon>Agaricomycetes</taxon>
        <taxon>Agaricomycetidae</taxon>
        <taxon>Agaricales</taxon>
        <taxon>Agaricales incertae sedis</taxon>
        <taxon>Dendrothele</taxon>
    </lineage>
</organism>
<gene>
    <name evidence="2" type="ORF">K435DRAFT_678763</name>
</gene>
<dbReference type="AlphaFoldDB" id="A0A4S8LJC3"/>
<keyword evidence="3" id="KW-1185">Reference proteome</keyword>
<feature type="region of interest" description="Disordered" evidence="1">
    <location>
        <begin position="72"/>
        <end position="93"/>
    </location>
</feature>
<reference evidence="2 3" key="1">
    <citation type="journal article" date="2019" name="Nat. Ecol. Evol.">
        <title>Megaphylogeny resolves global patterns of mushroom evolution.</title>
        <authorList>
            <person name="Varga T."/>
            <person name="Krizsan K."/>
            <person name="Foldi C."/>
            <person name="Dima B."/>
            <person name="Sanchez-Garcia M."/>
            <person name="Sanchez-Ramirez S."/>
            <person name="Szollosi G.J."/>
            <person name="Szarkandi J.G."/>
            <person name="Papp V."/>
            <person name="Albert L."/>
            <person name="Andreopoulos W."/>
            <person name="Angelini C."/>
            <person name="Antonin V."/>
            <person name="Barry K.W."/>
            <person name="Bougher N.L."/>
            <person name="Buchanan P."/>
            <person name="Buyck B."/>
            <person name="Bense V."/>
            <person name="Catcheside P."/>
            <person name="Chovatia M."/>
            <person name="Cooper J."/>
            <person name="Damon W."/>
            <person name="Desjardin D."/>
            <person name="Finy P."/>
            <person name="Geml J."/>
            <person name="Haridas S."/>
            <person name="Hughes K."/>
            <person name="Justo A."/>
            <person name="Karasinski D."/>
            <person name="Kautmanova I."/>
            <person name="Kiss B."/>
            <person name="Kocsube S."/>
            <person name="Kotiranta H."/>
            <person name="LaButti K.M."/>
            <person name="Lechner B.E."/>
            <person name="Liimatainen K."/>
            <person name="Lipzen A."/>
            <person name="Lukacs Z."/>
            <person name="Mihaltcheva S."/>
            <person name="Morgado L.N."/>
            <person name="Niskanen T."/>
            <person name="Noordeloos M.E."/>
            <person name="Ohm R.A."/>
            <person name="Ortiz-Santana B."/>
            <person name="Ovrebo C."/>
            <person name="Racz N."/>
            <person name="Riley R."/>
            <person name="Savchenko A."/>
            <person name="Shiryaev A."/>
            <person name="Soop K."/>
            <person name="Spirin V."/>
            <person name="Szebenyi C."/>
            <person name="Tomsovsky M."/>
            <person name="Tulloss R.E."/>
            <person name="Uehling J."/>
            <person name="Grigoriev I.V."/>
            <person name="Vagvolgyi C."/>
            <person name="Papp T."/>
            <person name="Martin F.M."/>
            <person name="Miettinen O."/>
            <person name="Hibbett D.S."/>
            <person name="Nagy L.G."/>
        </authorList>
    </citation>
    <scope>NUCLEOTIDE SEQUENCE [LARGE SCALE GENOMIC DNA]</scope>
    <source>
        <strain evidence="2 3">CBS 962.96</strain>
    </source>
</reference>
<evidence type="ECO:0000313" key="2">
    <source>
        <dbReference type="EMBL" id="THU89020.1"/>
    </source>
</evidence>
<dbReference type="Gene3D" id="3.60.130.30">
    <property type="match status" value="1"/>
</dbReference>
<dbReference type="OrthoDB" id="3253621at2759"/>
<sequence length="318" mass="35312">MGCSVVSVFGLKSTCTNHFRDSESVPIVDDKGVIFGLLLGNPQNDPTWLKITHEAAGLLDQTRLEMDRIAEEKARKAQSRGSQPKTKIPNRRGDFTAVTAGNSFGGGQRFPKPLQNEPEVTILSNNLMSSVPFTRLAHHSASGFATWAPRLHLHYVETLQKLRDLDLDLPQNFPSSVFAAATFNCGPQTITLDHLDFQNYVHGWCSITALGSFDHQRGGHLVLWDLGLIIQFPPGSTILIPSAYLRHSNTTIGPAERRYSFTQYTAGGLFRYAEDGGRVRRHMSSLELLDVKEHYRKLGRQGLSMYSTLDELSSVLST</sequence>
<protein>
    <submittedName>
        <fullName evidence="2">Uncharacterized protein</fullName>
    </submittedName>
</protein>
<evidence type="ECO:0000313" key="3">
    <source>
        <dbReference type="Proteomes" id="UP000297245"/>
    </source>
</evidence>
<name>A0A4S8LJC3_DENBC</name>